<protein>
    <recommendedName>
        <fullName evidence="7">TLC domain-containing protein</fullName>
    </recommendedName>
</protein>
<evidence type="ECO:0000259" key="7">
    <source>
        <dbReference type="PROSITE" id="PS50922"/>
    </source>
</evidence>
<sequence>MLQANFLTDCPPDSIEWCPVRQDIFACGTYLYNPETTTRAGSIYLFQYNSTTKTIDTIQHQTTDGILDLKWIQCSSDSTFLSTVTALGQLSLYSLNDLTKPIICENVTNDQTIALAQSWLHLTNNYVVVSDHHGYLTICELDNTNGLRFNLFPYEPISPIWMIFYIILTFYFFTICNQKLTGKNKNKKIQWLHQNTLLSFIHACICSALILIGIICAPGIFQDPLSHSNHFNYAILAFSTGYFIYDFVDCLQNSTDSVFPILIHHLIVISFLSHVLYYTRNIGYAIYGLSIEVNSIFLHARRVIRWYPPIFKSAYHNHLLKIFIDIGNYLTFILFRFGIVYVGLRALYIQGERVHPVIKAYTVTIVSSMGFLNVILLYRLLKSQFKKKSKNKREKQSEDKILMTDNHILLPS</sequence>
<dbReference type="OrthoDB" id="10266980at2759"/>
<comment type="subcellular location">
    <subcellularLocation>
        <location evidence="1">Membrane</location>
        <topology evidence="1">Multi-pass membrane protein</topology>
    </subcellularLocation>
</comment>
<evidence type="ECO:0000256" key="4">
    <source>
        <dbReference type="ARBA" id="ARBA00023136"/>
    </source>
</evidence>
<evidence type="ECO:0000256" key="6">
    <source>
        <dbReference type="SAM" id="Phobius"/>
    </source>
</evidence>
<dbReference type="GO" id="GO:0071709">
    <property type="term" value="P:membrane assembly"/>
    <property type="evidence" value="ECO:0007669"/>
    <property type="project" value="TreeGrafter"/>
</dbReference>
<dbReference type="InterPro" id="IPR015943">
    <property type="entry name" value="WD40/YVTN_repeat-like_dom_sf"/>
</dbReference>
<dbReference type="PANTHER" id="PTHR13439">
    <property type="entry name" value="CT120 PROTEIN"/>
    <property type="match status" value="1"/>
</dbReference>
<keyword evidence="4 5" id="KW-0472">Membrane</keyword>
<dbReference type="GO" id="GO:0055091">
    <property type="term" value="P:phospholipid homeostasis"/>
    <property type="evidence" value="ECO:0007669"/>
    <property type="project" value="TreeGrafter"/>
</dbReference>
<dbReference type="SUPFAM" id="SSF101908">
    <property type="entry name" value="Putative isomerase YbhE"/>
    <property type="match status" value="1"/>
</dbReference>
<feature type="transmembrane region" description="Helical" evidence="6">
    <location>
        <begin position="258"/>
        <end position="278"/>
    </location>
</feature>
<gene>
    <name evidence="8" type="ORF">QVE165_LOCUS9186</name>
</gene>
<keyword evidence="3 6" id="KW-1133">Transmembrane helix</keyword>
<dbReference type="InterPro" id="IPR006634">
    <property type="entry name" value="TLC-dom"/>
</dbReference>
<dbReference type="GO" id="GO:0007009">
    <property type="term" value="P:plasma membrane organization"/>
    <property type="evidence" value="ECO:0007669"/>
    <property type="project" value="TreeGrafter"/>
</dbReference>
<organism evidence="8 9">
    <name type="scientific">Adineta steineri</name>
    <dbReference type="NCBI Taxonomy" id="433720"/>
    <lineage>
        <taxon>Eukaryota</taxon>
        <taxon>Metazoa</taxon>
        <taxon>Spiralia</taxon>
        <taxon>Gnathifera</taxon>
        <taxon>Rotifera</taxon>
        <taxon>Eurotatoria</taxon>
        <taxon>Bdelloidea</taxon>
        <taxon>Adinetida</taxon>
        <taxon>Adinetidae</taxon>
        <taxon>Adineta</taxon>
    </lineage>
</organism>
<evidence type="ECO:0000256" key="2">
    <source>
        <dbReference type="ARBA" id="ARBA00022692"/>
    </source>
</evidence>
<comment type="caution">
    <text evidence="8">The sequence shown here is derived from an EMBL/GenBank/DDBJ whole genome shotgun (WGS) entry which is preliminary data.</text>
</comment>
<reference evidence="8" key="1">
    <citation type="submission" date="2021-02" db="EMBL/GenBank/DDBJ databases">
        <authorList>
            <person name="Nowell W R."/>
        </authorList>
    </citation>
    <scope>NUCLEOTIDE SEQUENCE</scope>
</reference>
<dbReference type="InterPro" id="IPR050846">
    <property type="entry name" value="TLCD"/>
</dbReference>
<dbReference type="GO" id="GO:0005886">
    <property type="term" value="C:plasma membrane"/>
    <property type="evidence" value="ECO:0007669"/>
    <property type="project" value="TreeGrafter"/>
</dbReference>
<dbReference type="PROSITE" id="PS50922">
    <property type="entry name" value="TLC"/>
    <property type="match status" value="1"/>
</dbReference>
<dbReference type="GO" id="GO:0097035">
    <property type="term" value="P:regulation of membrane lipid distribution"/>
    <property type="evidence" value="ECO:0007669"/>
    <property type="project" value="TreeGrafter"/>
</dbReference>
<evidence type="ECO:0000256" key="1">
    <source>
        <dbReference type="ARBA" id="ARBA00004141"/>
    </source>
</evidence>
<accession>A0A813Z9M1</accession>
<feature type="transmembrane region" description="Helical" evidence="6">
    <location>
        <begin position="322"/>
        <end position="348"/>
    </location>
</feature>
<dbReference type="PANTHER" id="PTHR13439:SF4">
    <property type="entry name" value="TLC DOMAIN-CONTAINING PROTEIN"/>
    <property type="match status" value="1"/>
</dbReference>
<feature type="transmembrane region" description="Helical" evidence="6">
    <location>
        <begin position="360"/>
        <end position="381"/>
    </location>
</feature>
<evidence type="ECO:0000256" key="3">
    <source>
        <dbReference type="ARBA" id="ARBA00022989"/>
    </source>
</evidence>
<dbReference type="Proteomes" id="UP000663832">
    <property type="component" value="Unassembled WGS sequence"/>
</dbReference>
<keyword evidence="9" id="KW-1185">Reference proteome</keyword>
<feature type="transmembrane region" description="Helical" evidence="6">
    <location>
        <begin position="197"/>
        <end position="221"/>
    </location>
</feature>
<proteinExistence type="predicted"/>
<dbReference type="Pfam" id="PF03798">
    <property type="entry name" value="TRAM_LAG1_CLN8"/>
    <property type="match status" value="1"/>
</dbReference>
<feature type="domain" description="TLC" evidence="7">
    <location>
        <begin position="188"/>
        <end position="389"/>
    </location>
</feature>
<dbReference type="EMBL" id="CAJNOM010000041">
    <property type="protein sequence ID" value="CAF0895548.1"/>
    <property type="molecule type" value="Genomic_DNA"/>
</dbReference>
<feature type="transmembrane region" description="Helical" evidence="6">
    <location>
        <begin position="158"/>
        <end position="176"/>
    </location>
</feature>
<evidence type="ECO:0000313" key="9">
    <source>
        <dbReference type="Proteomes" id="UP000663832"/>
    </source>
</evidence>
<name>A0A813Z9M1_9BILA</name>
<keyword evidence="2 5" id="KW-0812">Transmembrane</keyword>
<dbReference type="Gene3D" id="2.130.10.10">
    <property type="entry name" value="YVTN repeat-like/Quinoprotein amine dehydrogenase"/>
    <property type="match status" value="1"/>
</dbReference>
<evidence type="ECO:0000313" key="8">
    <source>
        <dbReference type="EMBL" id="CAF0895548.1"/>
    </source>
</evidence>
<evidence type="ECO:0000256" key="5">
    <source>
        <dbReference type="PROSITE-ProRule" id="PRU00205"/>
    </source>
</evidence>
<dbReference type="AlphaFoldDB" id="A0A813Z9M1"/>
<dbReference type="SMART" id="SM00724">
    <property type="entry name" value="TLC"/>
    <property type="match status" value="1"/>
</dbReference>